<gene>
    <name evidence="2" type="ORF">ACFOKA_02980</name>
</gene>
<dbReference type="Proteomes" id="UP001595444">
    <property type="component" value="Unassembled WGS sequence"/>
</dbReference>
<dbReference type="InterPro" id="IPR041726">
    <property type="entry name" value="ACAD10_11_N"/>
</dbReference>
<protein>
    <submittedName>
        <fullName evidence="2">Phosphotransferase family protein</fullName>
    </submittedName>
</protein>
<evidence type="ECO:0000313" key="2">
    <source>
        <dbReference type="EMBL" id="MFC3050863.1"/>
    </source>
</evidence>
<reference evidence="3" key="1">
    <citation type="journal article" date="2019" name="Int. J. Syst. Evol. Microbiol.">
        <title>The Global Catalogue of Microorganisms (GCM) 10K type strain sequencing project: providing services to taxonomists for standard genome sequencing and annotation.</title>
        <authorList>
            <consortium name="The Broad Institute Genomics Platform"/>
            <consortium name="The Broad Institute Genome Sequencing Center for Infectious Disease"/>
            <person name="Wu L."/>
            <person name="Ma J."/>
        </authorList>
    </citation>
    <scope>NUCLEOTIDE SEQUENCE [LARGE SCALE GENOMIC DNA]</scope>
    <source>
        <strain evidence="3">KCTC 62164</strain>
    </source>
</reference>
<dbReference type="RefSeq" id="WP_194212464.1">
    <property type="nucleotide sequence ID" value="NZ_CP061205.1"/>
</dbReference>
<comment type="caution">
    <text evidence="2">The sequence shown here is derived from an EMBL/GenBank/DDBJ whole genome shotgun (WGS) entry which is preliminary data.</text>
</comment>
<dbReference type="Gene3D" id="3.30.200.20">
    <property type="entry name" value="Phosphorylase Kinase, domain 1"/>
    <property type="match status" value="1"/>
</dbReference>
<dbReference type="InterPro" id="IPR011009">
    <property type="entry name" value="Kinase-like_dom_sf"/>
</dbReference>
<keyword evidence="3" id="KW-1185">Reference proteome</keyword>
<sequence length="359" mass="41379">MVVSEELNKTVKVREGEELDAKQIDTILKDRISGLVGTPVIRQFASGHSNLTYSIQYNDRNLVLRRPPFGTRPKSGHSMIREYRVMNAIKPAFPAVPHTYFHMTDEESPLGAEFYVMEQVEGRKLERDIPADWHFGAEEGRKLCLSFFNRLIDLHKVDFKAIGLDDFGKPEGYVERQILGWNSRYERAVTDDVESFEDVRKWLVEKMPSGEVGHSILHGDYRLDNVILCENNPFEIKAILDWEISALGDPLMDLGNTLAYWSQDGDPEELINMRMQPCNAPGMLRREEICELYEKATGYDLKGFAYYHVYGVFRLAVILQQIYYRYYHGQTKNPAFAAFGKRTNLLGNYARSLIEKSDI</sequence>
<dbReference type="PANTHER" id="PTHR47829">
    <property type="entry name" value="HYDROLASE, PUTATIVE (AFU_ORTHOLOGUE AFUA_1G12880)-RELATED"/>
    <property type="match status" value="1"/>
</dbReference>
<dbReference type="InterPro" id="IPR052898">
    <property type="entry name" value="ACAD10-like"/>
</dbReference>
<organism evidence="2 3">
    <name type="scientific">Kordiimonas pumila</name>
    <dbReference type="NCBI Taxonomy" id="2161677"/>
    <lineage>
        <taxon>Bacteria</taxon>
        <taxon>Pseudomonadati</taxon>
        <taxon>Pseudomonadota</taxon>
        <taxon>Alphaproteobacteria</taxon>
        <taxon>Kordiimonadales</taxon>
        <taxon>Kordiimonadaceae</taxon>
        <taxon>Kordiimonas</taxon>
    </lineage>
</organism>
<evidence type="ECO:0000313" key="3">
    <source>
        <dbReference type="Proteomes" id="UP001595444"/>
    </source>
</evidence>
<dbReference type="EMBL" id="JBHRSL010000002">
    <property type="protein sequence ID" value="MFC3050863.1"/>
    <property type="molecule type" value="Genomic_DNA"/>
</dbReference>
<dbReference type="PANTHER" id="PTHR47829:SF1">
    <property type="entry name" value="HAD FAMILY PHOSPHATASE"/>
    <property type="match status" value="1"/>
</dbReference>
<accession>A0ABV7D1I2</accession>
<name>A0ABV7D1I2_9PROT</name>
<dbReference type="Gene3D" id="3.90.1200.10">
    <property type="match status" value="1"/>
</dbReference>
<proteinExistence type="predicted"/>
<dbReference type="SUPFAM" id="SSF56112">
    <property type="entry name" value="Protein kinase-like (PK-like)"/>
    <property type="match status" value="1"/>
</dbReference>
<dbReference type="CDD" id="cd05154">
    <property type="entry name" value="ACAD10_11_N-like"/>
    <property type="match status" value="1"/>
</dbReference>
<evidence type="ECO:0000259" key="1">
    <source>
        <dbReference type="Pfam" id="PF01636"/>
    </source>
</evidence>
<dbReference type="Pfam" id="PF01636">
    <property type="entry name" value="APH"/>
    <property type="match status" value="1"/>
</dbReference>
<dbReference type="InterPro" id="IPR002575">
    <property type="entry name" value="Aminoglycoside_PTrfase"/>
</dbReference>
<feature type="domain" description="Aminoglycoside phosphotransferase" evidence="1">
    <location>
        <begin position="41"/>
        <end position="278"/>
    </location>
</feature>